<dbReference type="Proteomes" id="UP000294813">
    <property type="component" value="Unassembled WGS sequence"/>
</dbReference>
<dbReference type="AlphaFoldDB" id="A0A4R2RFC9"/>
<gene>
    <name evidence="1" type="ORF">EDD73_1349</name>
</gene>
<comment type="caution">
    <text evidence="1">The sequence shown here is derived from an EMBL/GenBank/DDBJ whole genome shotgun (WGS) entry which is preliminary data.</text>
</comment>
<dbReference type="EMBL" id="SLXT01000034">
    <property type="protein sequence ID" value="TCP60777.1"/>
    <property type="molecule type" value="Genomic_DNA"/>
</dbReference>
<organism evidence="1 2">
    <name type="scientific">Heliophilum fasciatum</name>
    <dbReference type="NCBI Taxonomy" id="35700"/>
    <lineage>
        <taxon>Bacteria</taxon>
        <taxon>Bacillati</taxon>
        <taxon>Bacillota</taxon>
        <taxon>Clostridia</taxon>
        <taxon>Eubacteriales</taxon>
        <taxon>Heliobacteriaceae</taxon>
        <taxon>Heliophilum</taxon>
    </lineage>
</organism>
<name>A0A4R2RFC9_9FIRM</name>
<evidence type="ECO:0000313" key="1">
    <source>
        <dbReference type="EMBL" id="TCP60777.1"/>
    </source>
</evidence>
<keyword evidence="2" id="KW-1185">Reference proteome</keyword>
<proteinExistence type="predicted"/>
<accession>A0A4R2RFC9</accession>
<evidence type="ECO:0000313" key="2">
    <source>
        <dbReference type="Proteomes" id="UP000294813"/>
    </source>
</evidence>
<protein>
    <submittedName>
        <fullName evidence="1">Uncharacterized protein</fullName>
    </submittedName>
</protein>
<sequence>MATREATEIFELTKYSQLLAFKRAFVYSCYTNQTREGDLGRRRGKKSEN</sequence>
<reference evidence="1 2" key="1">
    <citation type="submission" date="2019-03" db="EMBL/GenBank/DDBJ databases">
        <title>Genomic Encyclopedia of Type Strains, Phase IV (KMG-IV): sequencing the most valuable type-strain genomes for metagenomic binning, comparative biology and taxonomic classification.</title>
        <authorList>
            <person name="Goeker M."/>
        </authorList>
    </citation>
    <scope>NUCLEOTIDE SEQUENCE [LARGE SCALE GENOMIC DNA]</scope>
    <source>
        <strain evidence="1 2">DSM 11170</strain>
    </source>
</reference>